<comment type="similarity">
    <text evidence="1 8">Belongs to the inositol phosphokinase (IPK) family.</text>
</comment>
<evidence type="ECO:0000256" key="4">
    <source>
        <dbReference type="ARBA" id="ARBA00022777"/>
    </source>
</evidence>
<evidence type="ECO:0000256" key="7">
    <source>
        <dbReference type="ARBA" id="ARBA00036525"/>
    </source>
</evidence>
<dbReference type="FunCoup" id="R4G803">
    <property type="interactions" value="1006"/>
</dbReference>
<comment type="catalytic activity">
    <reaction evidence="7">
        <text>1D-myo-inositol 1,3,4,6-tetrakisphosphate + ATP = 1D-myo-inositol 1,3,4,5,6-pentakisphosphate + ADP + H(+)</text>
        <dbReference type="Rhea" id="RHEA:12717"/>
        <dbReference type="ChEBI" id="CHEBI:15378"/>
        <dbReference type="ChEBI" id="CHEBI:30616"/>
        <dbReference type="ChEBI" id="CHEBI:57660"/>
        <dbReference type="ChEBI" id="CHEBI:57733"/>
        <dbReference type="ChEBI" id="CHEBI:456216"/>
        <dbReference type="EC" id="2.7.1.140"/>
    </reaction>
</comment>
<comment type="catalytic activity">
    <reaction evidence="6">
        <text>1D-myo-inositol 1,4,5-trisphosphate + 2 ATP = 1D-myo-inositol 1,3,4,5,6-pentakisphosphate + 2 ADP + 2 H(+)</text>
        <dbReference type="Rhea" id="RHEA:32359"/>
        <dbReference type="ChEBI" id="CHEBI:15378"/>
        <dbReference type="ChEBI" id="CHEBI:30616"/>
        <dbReference type="ChEBI" id="CHEBI:57733"/>
        <dbReference type="ChEBI" id="CHEBI:203600"/>
        <dbReference type="ChEBI" id="CHEBI:456216"/>
        <dbReference type="EC" id="2.7.1.151"/>
    </reaction>
</comment>
<evidence type="ECO:0000256" key="6">
    <source>
        <dbReference type="ARBA" id="ARBA00036164"/>
    </source>
</evidence>
<keyword evidence="5" id="KW-0067">ATP-binding</keyword>
<dbReference type="eggNOG" id="KOG1620">
    <property type="taxonomic scope" value="Eukaryota"/>
</dbReference>
<dbReference type="EnsemblMetazoa" id="RPRC005394-RA">
    <property type="protein sequence ID" value="RPRC005394-PA"/>
    <property type="gene ID" value="RPRC005394"/>
</dbReference>
<dbReference type="GO" id="GO:0051765">
    <property type="term" value="F:inositol tetrakisphosphate kinase activity"/>
    <property type="evidence" value="ECO:0007669"/>
    <property type="project" value="TreeGrafter"/>
</dbReference>
<dbReference type="GO" id="GO:0032958">
    <property type="term" value="P:inositol phosphate biosynthetic process"/>
    <property type="evidence" value="ECO:0007669"/>
    <property type="project" value="InterPro"/>
</dbReference>
<evidence type="ECO:0000313" key="11">
    <source>
        <dbReference type="Proteomes" id="UP000015103"/>
    </source>
</evidence>
<evidence type="ECO:0000256" key="3">
    <source>
        <dbReference type="ARBA" id="ARBA00022741"/>
    </source>
</evidence>
<reference evidence="11" key="2">
    <citation type="submission" date="2015-04" db="EMBL/GenBank/DDBJ databases">
        <authorList>
            <person name="Wilson R.K."/>
            <person name="Warren W."/>
            <person name="Dotson E."/>
            <person name="Oliveira P.L."/>
        </authorList>
    </citation>
    <scope>NUCLEOTIDE SEQUENCE</scope>
</reference>
<reference evidence="10" key="3">
    <citation type="submission" date="2015-05" db="UniProtKB">
        <authorList>
            <consortium name="EnsemblMetazoa"/>
        </authorList>
    </citation>
    <scope>IDENTIFICATION</scope>
</reference>
<dbReference type="GO" id="GO:0008440">
    <property type="term" value="F:inositol-1,4,5-trisphosphate 3-kinase activity"/>
    <property type="evidence" value="ECO:0007669"/>
    <property type="project" value="TreeGrafter"/>
</dbReference>
<keyword evidence="11" id="KW-1185">Reference proteome</keyword>
<dbReference type="EMBL" id="ACPB03008511">
    <property type="status" value="NOT_ANNOTATED_CDS"/>
    <property type="molecule type" value="Genomic_DNA"/>
</dbReference>
<name>R4G803_RHOPR</name>
<keyword evidence="4 8" id="KW-0418">Kinase</keyword>
<evidence type="ECO:0000256" key="2">
    <source>
        <dbReference type="ARBA" id="ARBA00022679"/>
    </source>
</evidence>
<keyword evidence="3" id="KW-0547">Nucleotide-binding</keyword>
<evidence type="ECO:0000313" key="9">
    <source>
        <dbReference type="EMBL" id="JAA75688.1"/>
    </source>
</evidence>
<dbReference type="OMA" id="DCAFAAT"/>
<evidence type="ECO:0000256" key="5">
    <source>
        <dbReference type="ARBA" id="ARBA00022840"/>
    </source>
</evidence>
<dbReference type="AlphaFoldDB" id="R4G803"/>
<dbReference type="GO" id="GO:0005524">
    <property type="term" value="F:ATP binding"/>
    <property type="evidence" value="ECO:0007669"/>
    <property type="project" value="UniProtKB-KW"/>
</dbReference>
<dbReference type="GO" id="GO:0005634">
    <property type="term" value="C:nucleus"/>
    <property type="evidence" value="ECO:0007669"/>
    <property type="project" value="TreeGrafter"/>
</dbReference>
<dbReference type="SUPFAM" id="SSF56104">
    <property type="entry name" value="SAICAR synthase-like"/>
    <property type="match status" value="1"/>
</dbReference>
<keyword evidence="2 8" id="KW-0808">Transferase</keyword>
<evidence type="ECO:0000256" key="1">
    <source>
        <dbReference type="ARBA" id="ARBA00007374"/>
    </source>
</evidence>
<accession>R4G803</accession>
<dbReference type="GO" id="GO:0005737">
    <property type="term" value="C:cytoplasm"/>
    <property type="evidence" value="ECO:0007669"/>
    <property type="project" value="TreeGrafter"/>
</dbReference>
<protein>
    <recommendedName>
        <fullName evidence="8">Kinase</fullName>
        <ecNumber evidence="8">2.7.-.-</ecNumber>
    </recommendedName>
</protein>
<sequence>MEENGPIYLPFGLKKFDNQVAGHSSKDGKSLSGLLKGVDGFVLKPLTKFPAGDNEVKFYENLKLIGDLILLREFVPQYFGTLVIRIQDVDVKFLKLQDVSIGLKEPCIMDIKVGAQTWEPSAPFYKRMAEEKYSSTKSAYGFCIPGYQVYELCSGKFKKVGKEEGKLLTKETLPLALKEFFNYDHKYSKFLIDCFLQKLVKLLSWWEKQTIYHFYSSSLLFLYDASMFKELINHDEMCKSTLPWIKLYCIDFAHVVPANDTLDFNYIAGLTKLIDLLKSIHTC</sequence>
<proteinExistence type="evidence at transcript level"/>
<reference evidence="9" key="1">
    <citation type="submission" date="2013-04" db="EMBL/GenBank/DDBJ databases">
        <title>An insight into the transcriptome of the digestive tract of the blood sucking bug, Rhodnius prolixus.</title>
        <authorList>
            <person name="Ribeiro J.M.C."/>
            <person name="Genta F.A."/>
            <person name="Sorgine M.H.F."/>
            <person name="Paiva-Silva G.O."/>
            <person name="Majerowicz D."/>
            <person name="Medeiros M."/>
            <person name="Koerich L."/>
            <person name="Terra W.R."/>
            <person name="Ferreira C."/>
            <person name="Pimentel A.C."/>
            <person name="Bisch P.M."/>
            <person name="Diniz M.M.P."/>
            <person name="Nascimento R."/>
            <person name="Salmon D."/>
            <person name="Silber A.M."/>
            <person name="Alves M."/>
            <person name="Oliveira M.F."/>
            <person name="Gondim K.C."/>
            <person name="Silva Neto M.A.C."/>
            <person name="Atella G.C."/>
            <person name="Araujo H."/>
            <person name="Dias F.S."/>
            <person name="Polycarpo C.R."/>
            <person name="Fampa P."/>
            <person name="Melo A.C."/>
            <person name="Tanaka A.S."/>
            <person name="Balczun C."/>
            <person name="Oliveira J.H.M."/>
            <person name="Goncalves R."/>
            <person name="Lazoski C."/>
            <person name="Pereira M.A."/>
            <person name="Rivera-Pomar R."/>
            <person name="Diambra L."/>
            <person name="Schaub G.A."/>
            <person name="Garcia E.S."/>
            <person name="Azambuja P."/>
            <person name="Braz G.R.C."/>
            <person name="Oliveira P.L."/>
        </authorList>
    </citation>
    <scope>NUCLEOTIDE SEQUENCE</scope>
</reference>
<dbReference type="PANTHER" id="PTHR12400">
    <property type="entry name" value="INOSITOL POLYPHOSPHATE KINASE"/>
    <property type="match status" value="1"/>
</dbReference>
<dbReference type="EMBL" id="GAHY01001822">
    <property type="protein sequence ID" value="JAA75688.1"/>
    <property type="molecule type" value="mRNA"/>
</dbReference>
<dbReference type="InterPro" id="IPR038286">
    <property type="entry name" value="IPK_sf"/>
</dbReference>
<dbReference type="Gene3D" id="3.30.470.160">
    <property type="entry name" value="Inositol polyphosphate kinase"/>
    <property type="match status" value="1"/>
</dbReference>
<dbReference type="EC" id="2.7.-.-" evidence="8"/>
<dbReference type="InterPro" id="IPR005522">
    <property type="entry name" value="IPK"/>
</dbReference>
<dbReference type="PANTHER" id="PTHR12400:SF51">
    <property type="entry name" value="INOSITOL POLYPHOSPHATE MULTIKINASE"/>
    <property type="match status" value="1"/>
</dbReference>
<organism evidence="9">
    <name type="scientific">Rhodnius prolixus</name>
    <name type="common">Triatomid bug</name>
    <dbReference type="NCBI Taxonomy" id="13249"/>
    <lineage>
        <taxon>Eukaryota</taxon>
        <taxon>Metazoa</taxon>
        <taxon>Ecdysozoa</taxon>
        <taxon>Arthropoda</taxon>
        <taxon>Hexapoda</taxon>
        <taxon>Insecta</taxon>
        <taxon>Pterygota</taxon>
        <taxon>Neoptera</taxon>
        <taxon>Paraneoptera</taxon>
        <taxon>Hemiptera</taxon>
        <taxon>Heteroptera</taxon>
        <taxon>Panheteroptera</taxon>
        <taxon>Cimicomorpha</taxon>
        <taxon>Reduviidae</taxon>
        <taxon>Triatominae</taxon>
        <taxon>Rhodnius</taxon>
    </lineage>
</organism>
<dbReference type="InParanoid" id="R4G803"/>
<dbReference type="HOGENOM" id="CLU_042569_1_2_1"/>
<dbReference type="Proteomes" id="UP000015103">
    <property type="component" value="Unassembled WGS sequence"/>
</dbReference>
<dbReference type="STRING" id="13249.R4G803"/>
<dbReference type="VEuPathDB" id="VectorBase:RPRC005394"/>
<dbReference type="Pfam" id="PF03770">
    <property type="entry name" value="IPK"/>
    <property type="match status" value="1"/>
</dbReference>
<evidence type="ECO:0000256" key="8">
    <source>
        <dbReference type="RuleBase" id="RU363090"/>
    </source>
</evidence>
<evidence type="ECO:0000313" key="10">
    <source>
        <dbReference type="EnsemblMetazoa" id="RPRC005394-PA"/>
    </source>
</evidence>